<dbReference type="AlphaFoldDB" id="A0A9W8RL16"/>
<feature type="compositionally biased region" description="Basic and acidic residues" evidence="1">
    <location>
        <begin position="70"/>
        <end position="82"/>
    </location>
</feature>
<dbReference type="EMBL" id="JAOQAZ010000058">
    <property type="protein sequence ID" value="KAJ4243328.1"/>
    <property type="molecule type" value="Genomic_DNA"/>
</dbReference>
<reference evidence="2" key="1">
    <citation type="submission" date="2022-09" db="EMBL/GenBank/DDBJ databases">
        <title>Fusarium specimens isolated from Avocado Roots.</title>
        <authorList>
            <person name="Stajich J."/>
            <person name="Roper C."/>
            <person name="Heimlech-Rivalta G."/>
        </authorList>
    </citation>
    <scope>NUCLEOTIDE SEQUENCE</scope>
    <source>
        <strain evidence="2">CF00136</strain>
    </source>
</reference>
<name>A0A9W8RL16_9HYPO</name>
<evidence type="ECO:0000313" key="2">
    <source>
        <dbReference type="EMBL" id="KAJ4243328.1"/>
    </source>
</evidence>
<sequence length="201" mass="23036">MCWQDGYRSLSSLALTNSELRYNIITYVSQSAQLQFKWTLRKLYAFGIEDKHSIEILSDSTRTEEMDDDRSERPSERPQDMRQLRLRWRPATFAQGGFYMEQVAPVHTAIARGSTKMMEFLLTRRRSEKKRPGQSTPRSEKMLPSTFPGGISLTSLIKIAISAKQNDIAKSLIRRGGYMPDEDDLDTAAITGNKEMIFDLT</sequence>
<gene>
    <name evidence="2" type="ORF">NW762_014814</name>
</gene>
<feature type="region of interest" description="Disordered" evidence="1">
    <location>
        <begin position="125"/>
        <end position="146"/>
    </location>
</feature>
<comment type="caution">
    <text evidence="2">The sequence shown here is derived from an EMBL/GenBank/DDBJ whole genome shotgun (WGS) entry which is preliminary data.</text>
</comment>
<feature type="region of interest" description="Disordered" evidence="1">
    <location>
        <begin position="59"/>
        <end position="82"/>
    </location>
</feature>
<keyword evidence="3" id="KW-1185">Reference proteome</keyword>
<organism evidence="2 3">
    <name type="scientific">Fusarium torreyae</name>
    <dbReference type="NCBI Taxonomy" id="1237075"/>
    <lineage>
        <taxon>Eukaryota</taxon>
        <taxon>Fungi</taxon>
        <taxon>Dikarya</taxon>
        <taxon>Ascomycota</taxon>
        <taxon>Pezizomycotina</taxon>
        <taxon>Sordariomycetes</taxon>
        <taxon>Hypocreomycetidae</taxon>
        <taxon>Hypocreales</taxon>
        <taxon>Nectriaceae</taxon>
        <taxon>Fusarium</taxon>
    </lineage>
</organism>
<evidence type="ECO:0000256" key="1">
    <source>
        <dbReference type="SAM" id="MobiDB-lite"/>
    </source>
</evidence>
<protein>
    <recommendedName>
        <fullName evidence="4">Ankyrin repeat protein</fullName>
    </recommendedName>
</protein>
<accession>A0A9W8RL16</accession>
<evidence type="ECO:0008006" key="4">
    <source>
        <dbReference type="Google" id="ProtNLM"/>
    </source>
</evidence>
<evidence type="ECO:0000313" key="3">
    <source>
        <dbReference type="Proteomes" id="UP001152049"/>
    </source>
</evidence>
<proteinExistence type="predicted"/>
<dbReference type="Proteomes" id="UP001152049">
    <property type="component" value="Unassembled WGS sequence"/>
</dbReference>